<dbReference type="SUPFAM" id="SSF88697">
    <property type="entry name" value="PUA domain-like"/>
    <property type="match status" value="1"/>
</dbReference>
<sequence>MASEAPVQAPASFEPEQGRPAKRGRIDGETIAAVNEKYNLNVPYQVDPEAAAAGAERLRKYRKHVEDLKQQQRMKPDMIAFKERKVELGTPLEVIGQVPGVAVGAKFQNKGELAIMGVHCNITGGIYFKGKNPAYSIVLAGNYADDHDAGDVIDYTGMGGQDSDGRQVTDQDWNRGNLALKLSFEQGTPIRVARGRNVEKTYDGLYRVTKCWKEAGKDDRIICRFRLVPIPGHNLLSERVITRARHTRKAFDRVQLQGGQRLPLSSAELHRLPPPSERPGLISEDISGGLETVKIPAFNNVDDTPLDPLEYIRESLIGTEAAQKRADDAKEAYCQVFCGRASAGFCAYDDQGLVAKRYANQPCFAECPASCKGRICMRNQVVTRGITLPLEVVYTGPARKWGLTCAQDIPEGAFICEYAGSVITGEEADTLDTEADHDKYLYDMSDFVRENIPDKADKGFRPPVPADLADPELLIENCLTIDARCTGNVARFMNHACSGANNVFPRPVLVEGSTGLIYKVAFFAAVFIPVGTELTYDYHWEESHFKGGCHCGSLACRAPAAQLPPPQAAQHPLPAPVAPAANAAAVKAAV</sequence>
<evidence type="ECO:0008006" key="9">
    <source>
        <dbReference type="Google" id="ProtNLM"/>
    </source>
</evidence>
<dbReference type="InterPro" id="IPR015947">
    <property type="entry name" value="PUA-like_sf"/>
</dbReference>
<evidence type="ECO:0000259" key="6">
    <source>
        <dbReference type="PROSITE" id="PS51015"/>
    </source>
</evidence>
<feature type="domain" description="SET" evidence="5">
    <location>
        <begin position="388"/>
        <end position="539"/>
    </location>
</feature>
<dbReference type="InterPro" id="IPR051357">
    <property type="entry name" value="H3K9_HMTase_SUVAR3-9"/>
</dbReference>
<feature type="region of interest" description="Disordered" evidence="4">
    <location>
        <begin position="1"/>
        <end position="25"/>
    </location>
</feature>
<evidence type="ECO:0000313" key="7">
    <source>
        <dbReference type="EMBL" id="KAK9907971.1"/>
    </source>
</evidence>
<keyword evidence="8" id="KW-1185">Reference proteome</keyword>
<dbReference type="Gene3D" id="2.170.270.10">
    <property type="entry name" value="SET domain"/>
    <property type="match status" value="1"/>
</dbReference>
<dbReference type="InterPro" id="IPR046341">
    <property type="entry name" value="SET_dom_sf"/>
</dbReference>
<dbReference type="PROSITE" id="PS50280">
    <property type="entry name" value="SET"/>
    <property type="match status" value="1"/>
</dbReference>
<protein>
    <recommendedName>
        <fullName evidence="9">SET domain-containing protein</fullName>
    </recommendedName>
</protein>
<dbReference type="EMBL" id="JALJOT010000008">
    <property type="protein sequence ID" value="KAK9907971.1"/>
    <property type="molecule type" value="Genomic_DNA"/>
</dbReference>
<dbReference type="SUPFAM" id="SSF82199">
    <property type="entry name" value="SET domain"/>
    <property type="match status" value="1"/>
</dbReference>
<evidence type="ECO:0000256" key="3">
    <source>
        <dbReference type="PROSITE-ProRule" id="PRU00358"/>
    </source>
</evidence>
<comment type="subcellular location">
    <subcellularLocation>
        <location evidence="1">Chromosome</location>
    </subcellularLocation>
    <subcellularLocation>
        <location evidence="3">Nucleus</location>
    </subcellularLocation>
</comment>
<organism evidence="7 8">
    <name type="scientific">Coccomyxa subellipsoidea</name>
    <dbReference type="NCBI Taxonomy" id="248742"/>
    <lineage>
        <taxon>Eukaryota</taxon>
        <taxon>Viridiplantae</taxon>
        <taxon>Chlorophyta</taxon>
        <taxon>core chlorophytes</taxon>
        <taxon>Trebouxiophyceae</taxon>
        <taxon>Trebouxiophyceae incertae sedis</taxon>
        <taxon>Coccomyxaceae</taxon>
        <taxon>Coccomyxa</taxon>
    </lineage>
</organism>
<dbReference type="PANTHER" id="PTHR45660:SF13">
    <property type="entry name" value="HISTONE-LYSINE N-METHYLTRANSFERASE SETMAR"/>
    <property type="match status" value="1"/>
</dbReference>
<dbReference type="SMART" id="SM00317">
    <property type="entry name" value="SET"/>
    <property type="match status" value="1"/>
</dbReference>
<dbReference type="InterPro" id="IPR003105">
    <property type="entry name" value="SRA_YDG"/>
</dbReference>
<comment type="caution">
    <text evidence="7">The sequence shown here is derived from an EMBL/GenBank/DDBJ whole genome shotgun (WGS) entry which is preliminary data.</text>
</comment>
<name>A0ABR2YN22_9CHLO</name>
<dbReference type="PANTHER" id="PTHR45660">
    <property type="entry name" value="HISTONE-LYSINE N-METHYLTRANSFERASE SETMAR"/>
    <property type="match status" value="1"/>
</dbReference>
<evidence type="ECO:0000256" key="1">
    <source>
        <dbReference type="ARBA" id="ARBA00004286"/>
    </source>
</evidence>
<evidence type="ECO:0000256" key="2">
    <source>
        <dbReference type="ARBA" id="ARBA00023242"/>
    </source>
</evidence>
<accession>A0ABR2YN22</accession>
<proteinExistence type="predicted"/>
<keyword evidence="2 3" id="KW-0539">Nucleus</keyword>
<dbReference type="Gene3D" id="2.30.280.10">
    <property type="entry name" value="SRA-YDG"/>
    <property type="match status" value="1"/>
</dbReference>
<dbReference type="Pfam" id="PF00856">
    <property type="entry name" value="SET"/>
    <property type="match status" value="1"/>
</dbReference>
<feature type="domain" description="YDG" evidence="6">
    <location>
        <begin position="96"/>
        <end position="229"/>
    </location>
</feature>
<gene>
    <name evidence="7" type="ORF">WJX75_000839</name>
</gene>
<evidence type="ECO:0000256" key="4">
    <source>
        <dbReference type="SAM" id="MobiDB-lite"/>
    </source>
</evidence>
<feature type="compositionally biased region" description="Basic and acidic residues" evidence="4">
    <location>
        <begin position="16"/>
        <end position="25"/>
    </location>
</feature>
<dbReference type="InterPro" id="IPR001214">
    <property type="entry name" value="SET_dom"/>
</dbReference>
<dbReference type="Pfam" id="PF02182">
    <property type="entry name" value="SAD_SRA"/>
    <property type="match status" value="1"/>
</dbReference>
<evidence type="ECO:0000313" key="8">
    <source>
        <dbReference type="Proteomes" id="UP001491310"/>
    </source>
</evidence>
<dbReference type="Proteomes" id="UP001491310">
    <property type="component" value="Unassembled WGS sequence"/>
</dbReference>
<dbReference type="PROSITE" id="PS51015">
    <property type="entry name" value="YDG"/>
    <property type="match status" value="1"/>
</dbReference>
<evidence type="ECO:0000259" key="5">
    <source>
        <dbReference type="PROSITE" id="PS50280"/>
    </source>
</evidence>
<dbReference type="InterPro" id="IPR036987">
    <property type="entry name" value="SRA-YDG_sf"/>
</dbReference>
<reference evidence="7 8" key="1">
    <citation type="journal article" date="2024" name="Nat. Commun.">
        <title>Phylogenomics reveals the evolutionary origins of lichenization in chlorophyte algae.</title>
        <authorList>
            <person name="Puginier C."/>
            <person name="Libourel C."/>
            <person name="Otte J."/>
            <person name="Skaloud P."/>
            <person name="Haon M."/>
            <person name="Grisel S."/>
            <person name="Petersen M."/>
            <person name="Berrin J.G."/>
            <person name="Delaux P.M."/>
            <person name="Dal Grande F."/>
            <person name="Keller J."/>
        </authorList>
    </citation>
    <scope>NUCLEOTIDE SEQUENCE [LARGE SCALE GENOMIC DNA]</scope>
    <source>
        <strain evidence="7 8">SAG 216-7</strain>
    </source>
</reference>
<dbReference type="SMART" id="SM00466">
    <property type="entry name" value="SRA"/>
    <property type="match status" value="1"/>
</dbReference>